<gene>
    <name evidence="1" type="ORF">S03H2_60433</name>
</gene>
<accession>X1KG28</accession>
<name>X1KG28_9ZZZZ</name>
<sequence>MGKRRGQETRCEAKAALVVRHGGEEDRITVNLNKGSGAPNGLQLDSYRFDPKTESRVIVSTRGGEGMVEVQRIALIGVAE</sequence>
<protein>
    <submittedName>
        <fullName evidence="1">Uncharacterized protein</fullName>
    </submittedName>
</protein>
<dbReference type="EMBL" id="BARU01038943">
    <property type="protein sequence ID" value="GAH89119.1"/>
    <property type="molecule type" value="Genomic_DNA"/>
</dbReference>
<evidence type="ECO:0000313" key="1">
    <source>
        <dbReference type="EMBL" id="GAH89119.1"/>
    </source>
</evidence>
<comment type="caution">
    <text evidence="1">The sequence shown here is derived from an EMBL/GenBank/DDBJ whole genome shotgun (WGS) entry which is preliminary data.</text>
</comment>
<reference evidence="1" key="1">
    <citation type="journal article" date="2014" name="Front. Microbiol.">
        <title>High frequency of phylogenetically diverse reductive dehalogenase-homologous genes in deep subseafloor sedimentary metagenomes.</title>
        <authorList>
            <person name="Kawai M."/>
            <person name="Futagami T."/>
            <person name="Toyoda A."/>
            <person name="Takaki Y."/>
            <person name="Nishi S."/>
            <person name="Hori S."/>
            <person name="Arai W."/>
            <person name="Tsubouchi T."/>
            <person name="Morono Y."/>
            <person name="Uchiyama I."/>
            <person name="Ito T."/>
            <person name="Fujiyama A."/>
            <person name="Inagaki F."/>
            <person name="Takami H."/>
        </authorList>
    </citation>
    <scope>NUCLEOTIDE SEQUENCE</scope>
    <source>
        <strain evidence="1">Expedition CK06-06</strain>
    </source>
</reference>
<proteinExistence type="predicted"/>
<dbReference type="AlphaFoldDB" id="X1KG28"/>
<organism evidence="1">
    <name type="scientific">marine sediment metagenome</name>
    <dbReference type="NCBI Taxonomy" id="412755"/>
    <lineage>
        <taxon>unclassified sequences</taxon>
        <taxon>metagenomes</taxon>
        <taxon>ecological metagenomes</taxon>
    </lineage>
</organism>